<accession>A0A6S7GTZ6</accession>
<evidence type="ECO:0000313" key="2">
    <source>
        <dbReference type="Proteomes" id="UP001152795"/>
    </source>
</evidence>
<dbReference type="Proteomes" id="UP001152795">
    <property type="component" value="Unassembled WGS sequence"/>
</dbReference>
<reference evidence="1" key="1">
    <citation type="submission" date="2020-04" db="EMBL/GenBank/DDBJ databases">
        <authorList>
            <person name="Alioto T."/>
            <person name="Alioto T."/>
            <person name="Gomez Garrido J."/>
        </authorList>
    </citation>
    <scope>NUCLEOTIDE SEQUENCE</scope>
    <source>
        <strain evidence="1">A484AB</strain>
    </source>
</reference>
<dbReference type="AlphaFoldDB" id="A0A6S7GTZ6"/>
<evidence type="ECO:0000313" key="1">
    <source>
        <dbReference type="EMBL" id="CAB3993512.1"/>
    </source>
</evidence>
<organism evidence="1 2">
    <name type="scientific">Paramuricea clavata</name>
    <name type="common">Red gorgonian</name>
    <name type="synonym">Violescent sea-whip</name>
    <dbReference type="NCBI Taxonomy" id="317549"/>
    <lineage>
        <taxon>Eukaryota</taxon>
        <taxon>Metazoa</taxon>
        <taxon>Cnidaria</taxon>
        <taxon>Anthozoa</taxon>
        <taxon>Octocorallia</taxon>
        <taxon>Malacalcyonacea</taxon>
        <taxon>Plexauridae</taxon>
        <taxon>Paramuricea</taxon>
    </lineage>
</organism>
<sequence length="234" mass="27808">MGRGFSFRLLYRVVLFSFCLIFVCFYHGGGSEHDRREDKTEPNKLKNEFKGTAMKTLQSERIQKSPVLPFSTSSPSEINVKRKESTTISHSSETEWQNIGSKNISSLENQFFHQNGLRETAKRKTFASLTTQRLRNRREIDSKSEYTQEDLLMCNDLIIRKYDDDYKVRTDFLILYKNMVYDYTEYRVPNDSIKICNSCTDNYVRNIWKVRNKWVKAQVHRKSCKNFPLYIRQK</sequence>
<proteinExistence type="predicted"/>
<keyword evidence="2" id="KW-1185">Reference proteome</keyword>
<dbReference type="EMBL" id="CACRXK020002274">
    <property type="protein sequence ID" value="CAB3993512.1"/>
    <property type="molecule type" value="Genomic_DNA"/>
</dbReference>
<comment type="caution">
    <text evidence="1">The sequence shown here is derived from an EMBL/GenBank/DDBJ whole genome shotgun (WGS) entry which is preliminary data.</text>
</comment>
<gene>
    <name evidence="1" type="ORF">PACLA_8A067218</name>
</gene>
<protein>
    <submittedName>
        <fullName evidence="1">Uncharacterized protein</fullName>
    </submittedName>
</protein>
<name>A0A6S7GTZ6_PARCT</name>